<reference evidence="6 7" key="1">
    <citation type="submission" date="2019-05" db="EMBL/GenBank/DDBJ databases">
        <title>Ruegeria sp. nov., isolated from tidal flat.</title>
        <authorList>
            <person name="Kim W."/>
        </authorList>
    </citation>
    <scope>NUCLEOTIDE SEQUENCE [LARGE SCALE GENOMIC DNA]</scope>
    <source>
        <strain evidence="6 7">CAU 1488</strain>
    </source>
</reference>
<dbReference type="InterPro" id="IPR035472">
    <property type="entry name" value="RpiR-like_SIS"/>
</dbReference>
<dbReference type="Pfam" id="PF01380">
    <property type="entry name" value="SIS"/>
    <property type="match status" value="1"/>
</dbReference>
<comment type="caution">
    <text evidence="6">The sequence shown here is derived from an EMBL/GenBank/DDBJ whole genome shotgun (WGS) entry which is preliminary data.</text>
</comment>
<dbReference type="InterPro" id="IPR047640">
    <property type="entry name" value="RpiR-like"/>
</dbReference>
<dbReference type="SUPFAM" id="SSF46689">
    <property type="entry name" value="Homeodomain-like"/>
    <property type="match status" value="1"/>
</dbReference>
<organism evidence="6 7">
    <name type="scientific">Ruegeria sediminis</name>
    <dbReference type="NCBI Taxonomy" id="2583820"/>
    <lineage>
        <taxon>Bacteria</taxon>
        <taxon>Pseudomonadati</taxon>
        <taxon>Pseudomonadota</taxon>
        <taxon>Alphaproteobacteria</taxon>
        <taxon>Rhodobacterales</taxon>
        <taxon>Roseobacteraceae</taxon>
        <taxon>Ruegeria</taxon>
    </lineage>
</organism>
<dbReference type="InterPro" id="IPR046348">
    <property type="entry name" value="SIS_dom_sf"/>
</dbReference>
<dbReference type="CDD" id="cd05013">
    <property type="entry name" value="SIS_RpiR"/>
    <property type="match status" value="1"/>
</dbReference>
<dbReference type="EMBL" id="VCPD01000002">
    <property type="protein sequence ID" value="TMV08863.1"/>
    <property type="molecule type" value="Genomic_DNA"/>
</dbReference>
<evidence type="ECO:0000259" key="5">
    <source>
        <dbReference type="PROSITE" id="PS51464"/>
    </source>
</evidence>
<protein>
    <submittedName>
        <fullName evidence="6">MurR/RpiR family transcriptional regulator</fullName>
    </submittedName>
</protein>
<dbReference type="PROSITE" id="PS51071">
    <property type="entry name" value="HTH_RPIR"/>
    <property type="match status" value="1"/>
</dbReference>
<dbReference type="SUPFAM" id="SSF53697">
    <property type="entry name" value="SIS domain"/>
    <property type="match status" value="1"/>
</dbReference>
<evidence type="ECO:0000259" key="4">
    <source>
        <dbReference type="PROSITE" id="PS51071"/>
    </source>
</evidence>
<dbReference type="InterPro" id="IPR000281">
    <property type="entry name" value="HTH_RpiR"/>
</dbReference>
<dbReference type="Proteomes" id="UP001193035">
    <property type="component" value="Unassembled WGS sequence"/>
</dbReference>
<dbReference type="PROSITE" id="PS51464">
    <property type="entry name" value="SIS"/>
    <property type="match status" value="1"/>
</dbReference>
<evidence type="ECO:0000256" key="3">
    <source>
        <dbReference type="ARBA" id="ARBA00023163"/>
    </source>
</evidence>
<dbReference type="PANTHER" id="PTHR30514">
    <property type="entry name" value="GLUCOKINASE"/>
    <property type="match status" value="1"/>
</dbReference>
<feature type="domain" description="SIS" evidence="5">
    <location>
        <begin position="131"/>
        <end position="273"/>
    </location>
</feature>
<dbReference type="RefSeq" id="WP_138840892.1">
    <property type="nucleotide sequence ID" value="NZ_VCPD01000002.1"/>
</dbReference>
<accession>A0ABY2X1Z5</accession>
<dbReference type="PANTHER" id="PTHR30514:SF18">
    <property type="entry name" value="RPIR-FAMILY TRANSCRIPTIONAL REGULATOR"/>
    <property type="match status" value="1"/>
</dbReference>
<dbReference type="InterPro" id="IPR009057">
    <property type="entry name" value="Homeodomain-like_sf"/>
</dbReference>
<proteinExistence type="predicted"/>
<evidence type="ECO:0000313" key="7">
    <source>
        <dbReference type="Proteomes" id="UP001193035"/>
    </source>
</evidence>
<gene>
    <name evidence="6" type="ORF">FGK63_07015</name>
</gene>
<dbReference type="Gene3D" id="3.40.50.10490">
    <property type="entry name" value="Glucose-6-phosphate isomerase like protein, domain 1"/>
    <property type="match status" value="1"/>
</dbReference>
<evidence type="ECO:0000313" key="6">
    <source>
        <dbReference type="EMBL" id="TMV08863.1"/>
    </source>
</evidence>
<sequence length="299" mass="32496">MPPTPAQILARLRAEIDTLPPQLQAAAKHVIDHPGDFGIDPVRVTAARIGVSTNALVRLAERLGFDGFDAFREPFRAALVTESEDRLGSDWLDRMAQGDAFAGKQSALARNEINIVARSLRLMAPERVQAAVGHVTGAKRCFVTATRASYALAYYFHYVGRMALPGLQLVPRHMGSALDDLLDADGNDCLLAITFAPYSAETIRSLRFARDRGARIVLISDSEVIAPRIEPDVVLPVSTQSLHHFGCFAGAMVVLDCLLGHLVAAGGDAARQRIADYEAMREDTAAYWKAPRKPRVRGG</sequence>
<keyword evidence="2" id="KW-0238">DNA-binding</keyword>
<keyword evidence="3" id="KW-0804">Transcription</keyword>
<keyword evidence="7" id="KW-1185">Reference proteome</keyword>
<evidence type="ECO:0000256" key="2">
    <source>
        <dbReference type="ARBA" id="ARBA00023125"/>
    </source>
</evidence>
<dbReference type="InterPro" id="IPR036388">
    <property type="entry name" value="WH-like_DNA-bd_sf"/>
</dbReference>
<dbReference type="InterPro" id="IPR001347">
    <property type="entry name" value="SIS_dom"/>
</dbReference>
<evidence type="ECO:0000256" key="1">
    <source>
        <dbReference type="ARBA" id="ARBA00023015"/>
    </source>
</evidence>
<dbReference type="Gene3D" id="1.10.10.10">
    <property type="entry name" value="Winged helix-like DNA-binding domain superfamily/Winged helix DNA-binding domain"/>
    <property type="match status" value="1"/>
</dbReference>
<feature type="domain" description="HTH rpiR-type" evidence="4">
    <location>
        <begin position="6"/>
        <end position="82"/>
    </location>
</feature>
<name>A0ABY2X1Z5_9RHOB</name>
<keyword evidence="1" id="KW-0805">Transcription regulation</keyword>